<protein>
    <submittedName>
        <fullName evidence="1">Uncharacterized protein</fullName>
    </submittedName>
</protein>
<accession>A0A239HKZ2</accession>
<dbReference type="Proteomes" id="UP000198432">
    <property type="component" value="Unassembled WGS sequence"/>
</dbReference>
<reference evidence="2" key="1">
    <citation type="submission" date="2017-06" db="EMBL/GenBank/DDBJ databases">
        <authorList>
            <person name="Varghese N."/>
            <person name="Submissions S."/>
        </authorList>
    </citation>
    <scope>NUCLEOTIDE SEQUENCE [LARGE SCALE GENOMIC DNA]</scope>
    <source>
        <strain evidence="2">NKM1</strain>
    </source>
</reference>
<gene>
    <name evidence="1" type="ORF">SAMN06296052_11443</name>
</gene>
<dbReference type="AlphaFoldDB" id="A0A239HKZ2"/>
<keyword evidence="2" id="KW-1185">Reference proteome</keyword>
<organism evidence="1 2">
    <name type="scientific">Pontibacter ummariensis</name>
    <dbReference type="NCBI Taxonomy" id="1610492"/>
    <lineage>
        <taxon>Bacteria</taxon>
        <taxon>Pseudomonadati</taxon>
        <taxon>Bacteroidota</taxon>
        <taxon>Cytophagia</taxon>
        <taxon>Cytophagales</taxon>
        <taxon>Hymenobacteraceae</taxon>
        <taxon>Pontibacter</taxon>
    </lineage>
</organism>
<name>A0A239HKZ2_9BACT</name>
<dbReference type="RefSeq" id="WP_089320086.1">
    <property type="nucleotide sequence ID" value="NZ_FZOQ01000014.1"/>
</dbReference>
<evidence type="ECO:0000313" key="2">
    <source>
        <dbReference type="Proteomes" id="UP000198432"/>
    </source>
</evidence>
<proteinExistence type="predicted"/>
<sequence>MKTLAPTVRIRCKAGERVKNKVRRLTMTEQFFQNEMLDQMGLTKLPKSNCQPYNSTLLC</sequence>
<evidence type="ECO:0000313" key="1">
    <source>
        <dbReference type="EMBL" id="SNS82066.1"/>
    </source>
</evidence>
<dbReference type="EMBL" id="FZOQ01000014">
    <property type="protein sequence ID" value="SNS82066.1"/>
    <property type="molecule type" value="Genomic_DNA"/>
</dbReference>